<dbReference type="OrthoDB" id="3576439at2"/>
<proteinExistence type="predicted"/>
<dbReference type="RefSeq" id="WP_145813642.1">
    <property type="nucleotide sequence ID" value="NZ_VIVK01000002.1"/>
</dbReference>
<evidence type="ECO:0000256" key="1">
    <source>
        <dbReference type="ARBA" id="ARBA00004141"/>
    </source>
</evidence>
<dbReference type="EMBL" id="VIVK01000002">
    <property type="protein sequence ID" value="TWD74871.1"/>
    <property type="molecule type" value="Genomic_DNA"/>
</dbReference>
<comment type="subcellular location">
    <subcellularLocation>
        <location evidence="1">Membrane</location>
        <topology evidence="1">Multi-pass membrane protein</topology>
    </subcellularLocation>
</comment>
<evidence type="ECO:0000256" key="5">
    <source>
        <dbReference type="SAM" id="Phobius"/>
    </source>
</evidence>
<keyword evidence="3 5" id="KW-1133">Transmembrane helix</keyword>
<evidence type="ECO:0000256" key="3">
    <source>
        <dbReference type="ARBA" id="ARBA00022989"/>
    </source>
</evidence>
<dbReference type="GO" id="GO:0016020">
    <property type="term" value="C:membrane"/>
    <property type="evidence" value="ECO:0007669"/>
    <property type="project" value="UniProtKB-SubCell"/>
</dbReference>
<evidence type="ECO:0000313" key="6">
    <source>
        <dbReference type="EMBL" id="TWD74871.1"/>
    </source>
</evidence>
<sequence length="144" mass="14992">MTELGTTTRTTARTTARTWKVRPATVGLWVLQLALAVQFVPAGLMKLTGNPVMVEMFAEIGAGQWLRFFVGCCEVAGALGLLIPRLAGPAALGLAGLMAGATVTNVFVLGVAPVVPLVVLLVAGVVAWSRRAALRELAAGRIRA</sequence>
<keyword evidence="4 5" id="KW-0472">Membrane</keyword>
<dbReference type="AlphaFoldDB" id="A0A561B7E6"/>
<evidence type="ECO:0000313" key="7">
    <source>
        <dbReference type="Proteomes" id="UP000318380"/>
    </source>
</evidence>
<comment type="caution">
    <text evidence="6">The sequence shown here is derived from an EMBL/GenBank/DDBJ whole genome shotgun (WGS) entry which is preliminary data.</text>
</comment>
<accession>A0A561B7E6</accession>
<dbReference type="Pfam" id="PF13564">
    <property type="entry name" value="DoxX_2"/>
    <property type="match status" value="1"/>
</dbReference>
<feature type="transmembrane region" description="Helical" evidence="5">
    <location>
        <begin position="107"/>
        <end position="128"/>
    </location>
</feature>
<gene>
    <name evidence="6" type="ORF">FB561_6306</name>
</gene>
<name>A0A561B7E6_9ACTN</name>
<reference evidence="6 7" key="1">
    <citation type="submission" date="2019-06" db="EMBL/GenBank/DDBJ databases">
        <title>Sequencing the genomes of 1000 actinobacteria strains.</title>
        <authorList>
            <person name="Klenk H.-P."/>
        </authorList>
    </citation>
    <scope>NUCLEOTIDE SEQUENCE [LARGE SCALE GENOMIC DNA]</scope>
    <source>
        <strain evidence="6 7">DSM 24683</strain>
    </source>
</reference>
<dbReference type="InterPro" id="IPR032808">
    <property type="entry name" value="DoxX"/>
</dbReference>
<dbReference type="Proteomes" id="UP000318380">
    <property type="component" value="Unassembled WGS sequence"/>
</dbReference>
<protein>
    <submittedName>
        <fullName evidence="6">DoxX-like protein</fullName>
    </submittedName>
</protein>
<organism evidence="6 7">
    <name type="scientific">Kribbella amoyensis</name>
    <dbReference type="NCBI Taxonomy" id="996641"/>
    <lineage>
        <taxon>Bacteria</taxon>
        <taxon>Bacillati</taxon>
        <taxon>Actinomycetota</taxon>
        <taxon>Actinomycetes</taxon>
        <taxon>Propionibacteriales</taxon>
        <taxon>Kribbellaceae</taxon>
        <taxon>Kribbella</taxon>
    </lineage>
</organism>
<evidence type="ECO:0000256" key="2">
    <source>
        <dbReference type="ARBA" id="ARBA00022692"/>
    </source>
</evidence>
<keyword evidence="7" id="KW-1185">Reference proteome</keyword>
<evidence type="ECO:0000256" key="4">
    <source>
        <dbReference type="ARBA" id="ARBA00023136"/>
    </source>
</evidence>
<keyword evidence="2 5" id="KW-0812">Transmembrane</keyword>
<feature type="transmembrane region" description="Helical" evidence="5">
    <location>
        <begin position="26"/>
        <end position="44"/>
    </location>
</feature>